<accession>A0A381PKY8</accession>
<proteinExistence type="predicted"/>
<name>A0A381PKY8_9ZZZZ</name>
<protein>
    <submittedName>
        <fullName evidence="1">Uncharacterized protein</fullName>
    </submittedName>
</protein>
<sequence>VLLKVEQGQIEQLHRMIQARVDLHLLAELLALEELGAERAHGLRLP</sequence>
<dbReference type="AlphaFoldDB" id="A0A381PKY8"/>
<reference evidence="1" key="1">
    <citation type="submission" date="2018-05" db="EMBL/GenBank/DDBJ databases">
        <authorList>
            <person name="Lanie J.A."/>
            <person name="Ng W.-L."/>
            <person name="Kazmierczak K.M."/>
            <person name="Andrzejewski T.M."/>
            <person name="Davidsen T.M."/>
            <person name="Wayne K.J."/>
            <person name="Tettelin H."/>
            <person name="Glass J.I."/>
            <person name="Rusch D."/>
            <person name="Podicherti R."/>
            <person name="Tsui H.-C.T."/>
            <person name="Winkler M.E."/>
        </authorList>
    </citation>
    <scope>NUCLEOTIDE SEQUENCE</scope>
</reference>
<gene>
    <name evidence="1" type="ORF">METZ01_LOCUS20474</name>
</gene>
<evidence type="ECO:0000313" key="1">
    <source>
        <dbReference type="EMBL" id="SUZ67620.1"/>
    </source>
</evidence>
<organism evidence="1">
    <name type="scientific">marine metagenome</name>
    <dbReference type="NCBI Taxonomy" id="408172"/>
    <lineage>
        <taxon>unclassified sequences</taxon>
        <taxon>metagenomes</taxon>
        <taxon>ecological metagenomes</taxon>
    </lineage>
</organism>
<dbReference type="EMBL" id="UINC01001016">
    <property type="protein sequence ID" value="SUZ67620.1"/>
    <property type="molecule type" value="Genomic_DNA"/>
</dbReference>
<feature type="non-terminal residue" evidence="1">
    <location>
        <position position="1"/>
    </location>
</feature>